<dbReference type="RefSeq" id="WP_005826809.1">
    <property type="nucleotide sequence ID" value="NZ_JNHN01000168.1"/>
</dbReference>
<evidence type="ECO:0000256" key="2">
    <source>
        <dbReference type="ARBA" id="ARBA00023125"/>
    </source>
</evidence>
<protein>
    <submittedName>
        <fullName evidence="5">Bacterial regulatory helix-turn-helix s, AraC family protein</fullName>
    </submittedName>
</protein>
<dbReference type="GO" id="GO:0003700">
    <property type="term" value="F:DNA-binding transcription factor activity"/>
    <property type="evidence" value="ECO:0007669"/>
    <property type="project" value="InterPro"/>
</dbReference>
<evidence type="ECO:0000256" key="1">
    <source>
        <dbReference type="ARBA" id="ARBA00023015"/>
    </source>
</evidence>
<dbReference type="SUPFAM" id="SSF51215">
    <property type="entry name" value="Regulatory protein AraC"/>
    <property type="match status" value="1"/>
</dbReference>
<accession>A0A078S414</accession>
<dbReference type="EMBL" id="JNHN01000168">
    <property type="protein sequence ID" value="KDS51598.1"/>
    <property type="molecule type" value="Genomic_DNA"/>
</dbReference>
<dbReference type="InterPro" id="IPR018060">
    <property type="entry name" value="HTH_AraC"/>
</dbReference>
<dbReference type="Proteomes" id="UP000028013">
    <property type="component" value="Unassembled WGS sequence"/>
</dbReference>
<dbReference type="PANTHER" id="PTHR43280">
    <property type="entry name" value="ARAC-FAMILY TRANSCRIPTIONAL REGULATOR"/>
    <property type="match status" value="1"/>
</dbReference>
<dbReference type="PROSITE" id="PS01124">
    <property type="entry name" value="HTH_ARAC_FAMILY_2"/>
    <property type="match status" value="1"/>
</dbReference>
<dbReference type="InterPro" id="IPR009057">
    <property type="entry name" value="Homeodomain-like_sf"/>
</dbReference>
<dbReference type="InterPro" id="IPR037923">
    <property type="entry name" value="HTH-like"/>
</dbReference>
<keyword evidence="2" id="KW-0238">DNA-binding</keyword>
<organism evidence="5 6">
    <name type="scientific">Bacteroides uniformis str. 3978 T3 ii</name>
    <dbReference type="NCBI Taxonomy" id="1339349"/>
    <lineage>
        <taxon>Bacteria</taxon>
        <taxon>Pseudomonadati</taxon>
        <taxon>Bacteroidota</taxon>
        <taxon>Bacteroidia</taxon>
        <taxon>Bacteroidales</taxon>
        <taxon>Bacteroidaceae</taxon>
        <taxon>Bacteroides</taxon>
    </lineage>
</organism>
<sequence>MGETANIIIADTLQGLGTDAYSGYLAHALCLSGICRLKYNGEERELRAGDLMIVRKGKLVEKIQPSEDFRVKVIYIASGFVVLSTPQNNYGMKGQLSLFLNPIMSLTTEQQELCLRDFEQVEYRLRNTDHHFHRDMLIASTQMLILDFFDFHSHLYGEDNISVQNASIMSRFLNMLENGTFREHREVTYYADCLCVTSKYLSEVSKKVSGYTANYWINRYTTLDISRLLRDKSLTFVRISDMFGFSSPAYFSRYVQQHLGVNPTKYRG</sequence>
<dbReference type="AlphaFoldDB" id="A0A078S414"/>
<feature type="domain" description="HTH araC/xylS-type" evidence="4">
    <location>
        <begin position="170"/>
        <end position="268"/>
    </location>
</feature>
<dbReference type="SMART" id="SM00342">
    <property type="entry name" value="HTH_ARAC"/>
    <property type="match status" value="1"/>
</dbReference>
<dbReference type="Pfam" id="PF12833">
    <property type="entry name" value="HTH_18"/>
    <property type="match status" value="1"/>
</dbReference>
<dbReference type="GO" id="GO:0043565">
    <property type="term" value="F:sequence-specific DNA binding"/>
    <property type="evidence" value="ECO:0007669"/>
    <property type="project" value="InterPro"/>
</dbReference>
<keyword evidence="3" id="KW-0804">Transcription</keyword>
<dbReference type="GeneID" id="99751530"/>
<evidence type="ECO:0000256" key="3">
    <source>
        <dbReference type="ARBA" id="ARBA00023163"/>
    </source>
</evidence>
<evidence type="ECO:0000259" key="4">
    <source>
        <dbReference type="PROSITE" id="PS01124"/>
    </source>
</evidence>
<dbReference type="SUPFAM" id="SSF46689">
    <property type="entry name" value="Homeodomain-like"/>
    <property type="match status" value="1"/>
</dbReference>
<dbReference type="Gene3D" id="1.10.10.60">
    <property type="entry name" value="Homeodomain-like"/>
    <property type="match status" value="1"/>
</dbReference>
<evidence type="ECO:0000313" key="5">
    <source>
        <dbReference type="EMBL" id="KDS51598.1"/>
    </source>
</evidence>
<reference evidence="5 6" key="1">
    <citation type="submission" date="2014-04" db="EMBL/GenBank/DDBJ databases">
        <authorList>
            <person name="Sears C."/>
            <person name="Carroll K."/>
            <person name="Sack B.R."/>
            <person name="Qadri F."/>
            <person name="Myers L.L."/>
            <person name="Chung G.-T."/>
            <person name="Escheverria P."/>
            <person name="Fraser C.M."/>
            <person name="Sadzewicz L."/>
            <person name="Shefchek K.A."/>
            <person name="Tallon L."/>
            <person name="Das S.P."/>
            <person name="Daugherty S."/>
            <person name="Mongodin E.F."/>
        </authorList>
    </citation>
    <scope>NUCLEOTIDE SEQUENCE [LARGE SCALE GENOMIC DNA]</scope>
    <source>
        <strain evidence="5 6">3978 T3 ii</strain>
    </source>
</reference>
<gene>
    <name evidence="5" type="ORF">M094_0434</name>
</gene>
<keyword evidence="1" id="KW-0805">Transcription regulation</keyword>
<evidence type="ECO:0000313" key="6">
    <source>
        <dbReference type="Proteomes" id="UP000028013"/>
    </source>
</evidence>
<dbReference type="PANTHER" id="PTHR43280:SF32">
    <property type="entry name" value="TRANSCRIPTIONAL REGULATORY PROTEIN"/>
    <property type="match status" value="1"/>
</dbReference>
<name>A0A078S414_BACUN</name>
<comment type="caution">
    <text evidence="5">The sequence shown here is derived from an EMBL/GenBank/DDBJ whole genome shotgun (WGS) entry which is preliminary data.</text>
</comment>
<dbReference type="PATRIC" id="fig|1339349.3.peg.1689"/>
<proteinExistence type="predicted"/>